<dbReference type="EMBL" id="NBAG03000285">
    <property type="protein sequence ID" value="PNI48389.1"/>
    <property type="molecule type" value="Genomic_DNA"/>
</dbReference>
<dbReference type="Proteomes" id="UP000236370">
    <property type="component" value="Unassembled WGS sequence"/>
</dbReference>
<evidence type="ECO:0000313" key="2">
    <source>
        <dbReference type="Proteomes" id="UP000236370"/>
    </source>
</evidence>
<accession>A0A2J8LMA5</accession>
<dbReference type="InterPro" id="IPR040879">
    <property type="entry name" value="Spt46-like"/>
</dbReference>
<protein>
    <submittedName>
        <fullName evidence="1">SPATA46 isoform 2</fullName>
    </submittedName>
</protein>
<gene>
    <name evidence="1" type="ORF">CK820_G0027897</name>
</gene>
<sequence length="40" mass="4297">MENFSLLSISGPPISSSALSAFPDIMFSRATSLPGKLWCH</sequence>
<reference evidence="1 2" key="1">
    <citation type="submission" date="2017-12" db="EMBL/GenBank/DDBJ databases">
        <title>High-resolution comparative analysis of great ape genomes.</title>
        <authorList>
            <person name="Pollen A."/>
            <person name="Hastie A."/>
            <person name="Hormozdiari F."/>
            <person name="Dougherty M."/>
            <person name="Liu R."/>
            <person name="Chaisson M."/>
            <person name="Hoppe E."/>
            <person name="Hill C."/>
            <person name="Pang A."/>
            <person name="Hillier L."/>
            <person name="Baker C."/>
            <person name="Armstrong J."/>
            <person name="Shendure J."/>
            <person name="Paten B."/>
            <person name="Wilson R."/>
            <person name="Chao H."/>
            <person name="Schneider V."/>
            <person name="Ventura M."/>
            <person name="Kronenberg Z."/>
            <person name="Murali S."/>
            <person name="Gordon D."/>
            <person name="Cantsilieris S."/>
            <person name="Munson K."/>
            <person name="Nelson B."/>
            <person name="Raja A."/>
            <person name="Underwood J."/>
            <person name="Diekhans M."/>
            <person name="Fiddes I."/>
            <person name="Haussler D."/>
            <person name="Eichler E."/>
        </authorList>
    </citation>
    <scope>NUCLEOTIDE SEQUENCE [LARGE SCALE GENOMIC DNA]</scope>
    <source>
        <strain evidence="1">Yerkes chimp pedigree #C0471</strain>
    </source>
</reference>
<organism evidence="1 2">
    <name type="scientific">Pan troglodytes</name>
    <name type="common">Chimpanzee</name>
    <dbReference type="NCBI Taxonomy" id="9598"/>
    <lineage>
        <taxon>Eukaryota</taxon>
        <taxon>Metazoa</taxon>
        <taxon>Chordata</taxon>
        <taxon>Craniata</taxon>
        <taxon>Vertebrata</taxon>
        <taxon>Euteleostomi</taxon>
        <taxon>Mammalia</taxon>
        <taxon>Eutheria</taxon>
        <taxon>Euarchontoglires</taxon>
        <taxon>Primates</taxon>
        <taxon>Haplorrhini</taxon>
        <taxon>Catarrhini</taxon>
        <taxon>Hominidae</taxon>
        <taxon>Pan</taxon>
    </lineage>
</organism>
<dbReference type="AlphaFoldDB" id="A0A2J8LMA5"/>
<name>A0A2J8LMA5_PANTR</name>
<proteinExistence type="predicted"/>
<comment type="caution">
    <text evidence="1">The sequence shown here is derived from an EMBL/GenBank/DDBJ whole genome shotgun (WGS) entry which is preliminary data.</text>
</comment>
<dbReference type="SMR" id="A0A2J8LMA5"/>
<dbReference type="Pfam" id="PF17734">
    <property type="entry name" value="Spt46"/>
    <property type="match status" value="1"/>
</dbReference>
<evidence type="ECO:0000313" key="1">
    <source>
        <dbReference type="EMBL" id="PNI48389.1"/>
    </source>
</evidence>